<feature type="domain" description="Smf/DprA SLOG" evidence="2">
    <location>
        <begin position="101"/>
        <end position="310"/>
    </location>
</feature>
<dbReference type="InterPro" id="IPR036388">
    <property type="entry name" value="WH-like_DNA-bd_sf"/>
</dbReference>
<dbReference type="Gene3D" id="3.40.50.450">
    <property type="match status" value="1"/>
</dbReference>
<dbReference type="InterPro" id="IPR041614">
    <property type="entry name" value="DprA_WH"/>
</dbReference>
<dbReference type="PANTHER" id="PTHR43022">
    <property type="entry name" value="PROTEIN SMF"/>
    <property type="match status" value="1"/>
</dbReference>
<dbReference type="RefSeq" id="WP_251592162.1">
    <property type="nucleotide sequence ID" value="NZ_JAMLJI010000002.1"/>
</dbReference>
<dbReference type="EMBL" id="JARWAO010000001">
    <property type="protein sequence ID" value="MDR5895111.1"/>
    <property type="molecule type" value="Genomic_DNA"/>
</dbReference>
<dbReference type="Pfam" id="PF17782">
    <property type="entry name" value="WHD_DprA"/>
    <property type="match status" value="1"/>
</dbReference>
<keyword evidence="5" id="KW-1185">Reference proteome</keyword>
<sequence length="385" mass="40715">MTAPLFSTGLFPTGLVSKDHEPFEPVTPEAWVALSLLPGVGPRTVKALREQALAWPEAWLSALSPKARVPLQAYLCDPLESPLGLRVSAYLRWCDGEARSVVTPSCAAWPSVLDELPDPPIVLWAHGAYSALTLPGFAMVGTRKPTSEGAFNARRFSQALAQQGLAVISGLALGVDGLCHQAALEAGAPTVAVLGCGIDVVYPRQHQRLRERIVAEGGLLLSEHPPGVQARPQFFPRRNRLITGLALGVLVVEATLKSGSLVSARLALEQNREVFALPGSLSNPQARGCLHLIQQQGAKLVIDVDDILGELLLPVSAPCPAQSMDSGPADAPLTGLAAYLGAEPVAIDVLVERAGKSIAECASELMMLELEGVVQQVAGGWVRCR</sequence>
<organism evidence="4 5">
    <name type="scientific">Larsenimonas suaedae</name>
    <dbReference type="NCBI Taxonomy" id="1851019"/>
    <lineage>
        <taxon>Bacteria</taxon>
        <taxon>Pseudomonadati</taxon>
        <taxon>Pseudomonadota</taxon>
        <taxon>Gammaproteobacteria</taxon>
        <taxon>Oceanospirillales</taxon>
        <taxon>Halomonadaceae</taxon>
        <taxon>Larsenimonas</taxon>
    </lineage>
</organism>
<dbReference type="PANTHER" id="PTHR43022:SF1">
    <property type="entry name" value="PROTEIN SMF"/>
    <property type="match status" value="1"/>
</dbReference>
<proteinExistence type="inferred from homology"/>
<reference evidence="4 5" key="1">
    <citation type="submission" date="2023-04" db="EMBL/GenBank/DDBJ databases">
        <title>A long-awaited taxogenomic arrangement of the family Halomonadaceae.</title>
        <authorList>
            <person name="De La Haba R."/>
            <person name="Chuvochina M."/>
            <person name="Wittouck S."/>
            <person name="Arahal D.R."/>
            <person name="Sanchez-Porro C."/>
            <person name="Hugenholtz P."/>
            <person name="Ventosa A."/>
        </authorList>
    </citation>
    <scope>NUCLEOTIDE SEQUENCE [LARGE SCALE GENOMIC DNA]</scope>
    <source>
        <strain evidence="4 5">DSM 22428</strain>
    </source>
</reference>
<dbReference type="Proteomes" id="UP001269375">
    <property type="component" value="Unassembled WGS sequence"/>
</dbReference>
<evidence type="ECO:0000313" key="4">
    <source>
        <dbReference type="EMBL" id="MDR5895111.1"/>
    </source>
</evidence>
<dbReference type="NCBIfam" id="TIGR00732">
    <property type="entry name" value="dprA"/>
    <property type="match status" value="1"/>
</dbReference>
<evidence type="ECO:0000259" key="2">
    <source>
        <dbReference type="Pfam" id="PF02481"/>
    </source>
</evidence>
<accession>A0ABU1GSX0</accession>
<dbReference type="InterPro" id="IPR003488">
    <property type="entry name" value="DprA"/>
</dbReference>
<gene>
    <name evidence="4" type="primary">dprA</name>
    <name evidence="4" type="ORF">QC825_03335</name>
</gene>
<evidence type="ECO:0000256" key="1">
    <source>
        <dbReference type="ARBA" id="ARBA00006525"/>
    </source>
</evidence>
<dbReference type="SUPFAM" id="SSF102405">
    <property type="entry name" value="MCP/YpsA-like"/>
    <property type="match status" value="1"/>
</dbReference>
<evidence type="ECO:0000259" key="3">
    <source>
        <dbReference type="Pfam" id="PF17782"/>
    </source>
</evidence>
<feature type="domain" description="DprA winged helix" evidence="3">
    <location>
        <begin position="325"/>
        <end position="380"/>
    </location>
</feature>
<comment type="caution">
    <text evidence="4">The sequence shown here is derived from an EMBL/GenBank/DDBJ whole genome shotgun (WGS) entry which is preliminary data.</text>
</comment>
<name>A0ABU1GSX0_9GAMM</name>
<protein>
    <submittedName>
        <fullName evidence="4">DNA-processing protein DprA</fullName>
    </submittedName>
</protein>
<comment type="similarity">
    <text evidence="1">Belongs to the DprA/Smf family.</text>
</comment>
<evidence type="ECO:0000313" key="5">
    <source>
        <dbReference type="Proteomes" id="UP001269375"/>
    </source>
</evidence>
<dbReference type="Gene3D" id="1.10.10.10">
    <property type="entry name" value="Winged helix-like DNA-binding domain superfamily/Winged helix DNA-binding domain"/>
    <property type="match status" value="1"/>
</dbReference>
<dbReference type="Pfam" id="PF02481">
    <property type="entry name" value="DNA_processg_A"/>
    <property type="match status" value="1"/>
</dbReference>
<dbReference type="InterPro" id="IPR057666">
    <property type="entry name" value="DrpA_SLOG"/>
</dbReference>